<organism evidence="2 3">
    <name type="scientific">Streptomyces longwoodensis</name>
    <dbReference type="NCBI Taxonomy" id="68231"/>
    <lineage>
        <taxon>Bacteria</taxon>
        <taxon>Bacillati</taxon>
        <taxon>Actinomycetota</taxon>
        <taxon>Actinomycetes</taxon>
        <taxon>Kitasatosporales</taxon>
        <taxon>Streptomycetaceae</taxon>
        <taxon>Streptomyces</taxon>
    </lineage>
</organism>
<evidence type="ECO:0000313" key="3">
    <source>
        <dbReference type="Proteomes" id="UP000053271"/>
    </source>
</evidence>
<evidence type="ECO:0000256" key="1">
    <source>
        <dbReference type="SAM" id="MobiDB-lite"/>
    </source>
</evidence>
<reference evidence="2 3" key="1">
    <citation type="submission" date="2015-10" db="EMBL/GenBank/DDBJ databases">
        <title>Draft genome sequence of Streptomyces longwoodensis DSM 41677, type strain for the species Streptomyces longwoodensis.</title>
        <authorList>
            <person name="Ruckert C."/>
            <person name="Winkler A."/>
            <person name="Kalinowski J."/>
            <person name="Kampfer P."/>
            <person name="Glaeser S."/>
        </authorList>
    </citation>
    <scope>NUCLEOTIDE SEQUENCE [LARGE SCALE GENOMIC DNA]</scope>
    <source>
        <strain evidence="2 3">DSM 41677</strain>
    </source>
</reference>
<dbReference type="STRING" id="68231.AQJ30_07115"/>
<dbReference type="GeneID" id="91424381"/>
<accession>A0A101R2D3</accession>
<protein>
    <submittedName>
        <fullName evidence="2">Uncharacterized protein</fullName>
    </submittedName>
</protein>
<feature type="region of interest" description="Disordered" evidence="1">
    <location>
        <begin position="129"/>
        <end position="160"/>
    </location>
</feature>
<gene>
    <name evidence="2" type="ORF">AQJ30_07115</name>
</gene>
<sequence>MSDGIFDDAEDVVGVLTERIEARFGMDMDQLKAAVTAAPLANPDATDVVKWHGLLVEAQSVLDHAEDDLLAALETQPSEVDDPTMGLAHRVNAAVTARDGRALVVRWLLDPDAPGKKDLAAERLARLRPRTGPAVQTSAPHRPAGTPVTATAGRAGRAVR</sequence>
<dbReference type="EMBL" id="LMWS01000008">
    <property type="protein sequence ID" value="KUN40414.1"/>
    <property type="molecule type" value="Genomic_DNA"/>
</dbReference>
<evidence type="ECO:0000313" key="2">
    <source>
        <dbReference type="EMBL" id="KUN40414.1"/>
    </source>
</evidence>
<keyword evidence="3" id="KW-1185">Reference proteome</keyword>
<comment type="caution">
    <text evidence="2">The sequence shown here is derived from an EMBL/GenBank/DDBJ whole genome shotgun (WGS) entry which is preliminary data.</text>
</comment>
<feature type="compositionally biased region" description="Low complexity" evidence="1">
    <location>
        <begin position="142"/>
        <end position="160"/>
    </location>
</feature>
<proteinExistence type="predicted"/>
<dbReference type="RefSeq" id="WP_067230019.1">
    <property type="nucleotide sequence ID" value="NZ_KQ948550.1"/>
</dbReference>
<name>A0A101R2D3_9ACTN</name>
<dbReference type="AlphaFoldDB" id="A0A101R2D3"/>
<dbReference type="Proteomes" id="UP000053271">
    <property type="component" value="Unassembled WGS sequence"/>
</dbReference>